<sequence>MANASAKKTIVSNSAKIKRMDKMYLAVNCLYVLFRFIIFYSSLSWKIAVCYFITLAIESYIYVQIYRISQPKFDNDGKLISSGVDLSQPGLISYMFDVIYITWMVHLLSLITVYAWFLYLSIPIYILYEFGGKFISLIKNKSPEESEQPKKSKRMEKMEKRKSKV</sequence>
<evidence type="ECO:0000256" key="4">
    <source>
        <dbReference type="ARBA" id="ARBA00022824"/>
    </source>
</evidence>
<comment type="subcellular location">
    <subcellularLocation>
        <location evidence="1">Endoplasmic reticulum membrane</location>
        <topology evidence="1">Multi-pass membrane protein</topology>
    </subcellularLocation>
</comment>
<dbReference type="GO" id="GO:0005789">
    <property type="term" value="C:endoplasmic reticulum membrane"/>
    <property type="evidence" value="ECO:0007669"/>
    <property type="project" value="UniProtKB-SubCell"/>
</dbReference>
<keyword evidence="5 8" id="KW-1133">Transmembrane helix</keyword>
<keyword evidence="3 8" id="KW-0812">Transmembrane</keyword>
<dbReference type="PANTHER" id="PTHR13505:SF7">
    <property type="entry name" value="TRANSMEMBRANE PROTEIN 208"/>
    <property type="match status" value="1"/>
</dbReference>
<dbReference type="STRING" id="133381.A0A2T9Z927"/>
<dbReference type="EMBL" id="MBFS01001364">
    <property type="protein sequence ID" value="PVV01106.1"/>
    <property type="molecule type" value="Genomic_DNA"/>
</dbReference>
<dbReference type="Proteomes" id="UP000245609">
    <property type="component" value="Unassembled WGS sequence"/>
</dbReference>
<dbReference type="Pfam" id="PF05620">
    <property type="entry name" value="TMEM208_SND2"/>
    <property type="match status" value="1"/>
</dbReference>
<name>A0A2T9Z927_9FUNG</name>
<keyword evidence="4" id="KW-0256">Endoplasmic reticulum</keyword>
<dbReference type="AlphaFoldDB" id="A0A2T9Z927"/>
<gene>
    <name evidence="9" type="ORF">BB560_004488</name>
</gene>
<dbReference type="InterPro" id="IPR008506">
    <property type="entry name" value="SND2/TMEM208"/>
</dbReference>
<feature type="transmembrane region" description="Helical" evidence="8">
    <location>
        <begin position="111"/>
        <end position="131"/>
    </location>
</feature>
<feature type="non-terminal residue" evidence="9">
    <location>
        <position position="165"/>
    </location>
</feature>
<evidence type="ECO:0000256" key="8">
    <source>
        <dbReference type="SAM" id="Phobius"/>
    </source>
</evidence>
<evidence type="ECO:0000313" key="10">
    <source>
        <dbReference type="Proteomes" id="UP000245609"/>
    </source>
</evidence>
<protein>
    <recommendedName>
        <fullName evidence="11">Transmembrane protein 208</fullName>
    </recommendedName>
</protein>
<keyword evidence="10" id="KW-1185">Reference proteome</keyword>
<reference evidence="9 10" key="1">
    <citation type="journal article" date="2018" name="MBio">
        <title>Comparative Genomics Reveals the Core Gene Toolbox for the Fungus-Insect Symbiosis.</title>
        <authorList>
            <person name="Wang Y."/>
            <person name="Stata M."/>
            <person name="Wang W."/>
            <person name="Stajich J.E."/>
            <person name="White M.M."/>
            <person name="Moncalvo J.M."/>
        </authorList>
    </citation>
    <scope>NUCLEOTIDE SEQUENCE [LARGE SCALE GENOMIC DNA]</scope>
    <source>
        <strain evidence="9 10">SC-DP-2</strain>
    </source>
</reference>
<evidence type="ECO:0000256" key="6">
    <source>
        <dbReference type="ARBA" id="ARBA00023136"/>
    </source>
</evidence>
<feature type="transmembrane region" description="Helical" evidence="8">
    <location>
        <begin position="46"/>
        <end position="65"/>
    </location>
</feature>
<evidence type="ECO:0008006" key="11">
    <source>
        <dbReference type="Google" id="ProtNLM"/>
    </source>
</evidence>
<evidence type="ECO:0000256" key="5">
    <source>
        <dbReference type="ARBA" id="ARBA00022989"/>
    </source>
</evidence>
<dbReference type="OrthoDB" id="276296at2759"/>
<organism evidence="9 10">
    <name type="scientific">Smittium megazygosporum</name>
    <dbReference type="NCBI Taxonomy" id="133381"/>
    <lineage>
        <taxon>Eukaryota</taxon>
        <taxon>Fungi</taxon>
        <taxon>Fungi incertae sedis</taxon>
        <taxon>Zoopagomycota</taxon>
        <taxon>Kickxellomycotina</taxon>
        <taxon>Harpellomycetes</taxon>
        <taxon>Harpellales</taxon>
        <taxon>Legeriomycetaceae</taxon>
        <taxon>Smittium</taxon>
    </lineage>
</organism>
<evidence type="ECO:0000256" key="2">
    <source>
        <dbReference type="ARBA" id="ARBA00009950"/>
    </source>
</evidence>
<proteinExistence type="inferred from homology"/>
<evidence type="ECO:0000256" key="1">
    <source>
        <dbReference type="ARBA" id="ARBA00004477"/>
    </source>
</evidence>
<evidence type="ECO:0000256" key="7">
    <source>
        <dbReference type="SAM" id="MobiDB-lite"/>
    </source>
</evidence>
<comment type="caution">
    <text evidence="9">The sequence shown here is derived from an EMBL/GenBank/DDBJ whole genome shotgun (WGS) entry which is preliminary data.</text>
</comment>
<feature type="transmembrane region" description="Helical" evidence="8">
    <location>
        <begin position="23"/>
        <end position="40"/>
    </location>
</feature>
<comment type="similarity">
    <text evidence="2">Belongs to the TMEM208 family.</text>
</comment>
<evidence type="ECO:0000256" key="3">
    <source>
        <dbReference type="ARBA" id="ARBA00022692"/>
    </source>
</evidence>
<dbReference type="PANTHER" id="PTHR13505">
    <property type="entry name" value="TRANSMEMBRANE PROTEIN 208"/>
    <property type="match status" value="1"/>
</dbReference>
<feature type="region of interest" description="Disordered" evidence="7">
    <location>
        <begin position="142"/>
        <end position="165"/>
    </location>
</feature>
<dbReference type="GO" id="GO:0006624">
    <property type="term" value="P:vacuolar protein processing"/>
    <property type="evidence" value="ECO:0007669"/>
    <property type="project" value="TreeGrafter"/>
</dbReference>
<keyword evidence="6 8" id="KW-0472">Membrane</keyword>
<accession>A0A2T9Z927</accession>
<feature type="compositionally biased region" description="Basic and acidic residues" evidence="7">
    <location>
        <begin position="142"/>
        <end position="159"/>
    </location>
</feature>
<dbReference type="GO" id="GO:0005773">
    <property type="term" value="C:vacuole"/>
    <property type="evidence" value="ECO:0007669"/>
    <property type="project" value="GOC"/>
</dbReference>
<evidence type="ECO:0000313" key="9">
    <source>
        <dbReference type="EMBL" id="PVV01106.1"/>
    </source>
</evidence>